<dbReference type="Proteomes" id="UP000220527">
    <property type="component" value="Unassembled WGS sequence"/>
</dbReference>
<reference evidence="2" key="1">
    <citation type="submission" date="2017-08" db="EMBL/GenBank/DDBJ databases">
        <authorList>
            <person name="Grouzdev D.S."/>
            <person name="Gaisin V.A."/>
            <person name="Rysina M.S."/>
            <person name="Gorlenko V.M."/>
        </authorList>
    </citation>
    <scope>NUCLEOTIDE SEQUENCE [LARGE SCALE GENOMIC DNA]</scope>
    <source>
        <strain evidence="2">Kir15-3F</strain>
    </source>
</reference>
<evidence type="ECO:0000313" key="1">
    <source>
        <dbReference type="EMBL" id="PDW00279.1"/>
    </source>
</evidence>
<comment type="caution">
    <text evidence="1">The sequence shown here is derived from an EMBL/GenBank/DDBJ whole genome shotgun (WGS) entry which is preliminary data.</text>
</comment>
<dbReference type="AlphaFoldDB" id="A0A2A6RDC2"/>
<evidence type="ECO:0000313" key="2">
    <source>
        <dbReference type="Proteomes" id="UP000220527"/>
    </source>
</evidence>
<gene>
    <name evidence="1" type="ORF">CJ255_20910</name>
</gene>
<proteinExistence type="predicted"/>
<sequence>MVGWERGTVGTEDVDWLVPANLHGIGQIVDKKAVLCPLRAPWGERPVIIPGDTLKGLLRHELGALLGAPMERVAERSYSYRPNAMFPDKVERRFLVPRLDRVPSDGVESMLLGDDYQVRVPMKLELFPASLEYNKRTKRFDYRFEDRNGNGAPYRGGQGAGEQLNAKPQVHRSLRILRDTQTEVADVPQAAREGYLATIRHLIDLDHGHFSERHPDVPKKVTSAEARERILAAAQNEVFQPGDMLWVEWDTEKNCISAPSLPLHLTLPRSRSG</sequence>
<keyword evidence="2" id="KW-1185">Reference proteome</keyword>
<dbReference type="EMBL" id="NQWI01000192">
    <property type="protein sequence ID" value="PDW00279.1"/>
    <property type="molecule type" value="Genomic_DNA"/>
</dbReference>
<dbReference type="RefSeq" id="WP_097646017.1">
    <property type="nucleotide sequence ID" value="NZ_NQWI01000192.1"/>
</dbReference>
<accession>A0A2A6RDC2</accession>
<name>A0A2A6RDC2_9CHLR</name>
<protein>
    <submittedName>
        <fullName evidence="1">Uncharacterized protein</fullName>
    </submittedName>
</protein>
<organism evidence="1 2">
    <name type="scientific">Candidatus Viridilinea mediisalina</name>
    <dbReference type="NCBI Taxonomy" id="2024553"/>
    <lineage>
        <taxon>Bacteria</taxon>
        <taxon>Bacillati</taxon>
        <taxon>Chloroflexota</taxon>
        <taxon>Chloroflexia</taxon>
        <taxon>Chloroflexales</taxon>
        <taxon>Chloroflexineae</taxon>
        <taxon>Oscillochloridaceae</taxon>
        <taxon>Candidatus Viridilinea</taxon>
    </lineage>
</organism>
<dbReference type="OrthoDB" id="5362408at2"/>